<name>A0A383B6X3_9ZZZZ</name>
<proteinExistence type="predicted"/>
<reference evidence="2" key="1">
    <citation type="submission" date="2018-05" db="EMBL/GenBank/DDBJ databases">
        <authorList>
            <person name="Lanie J.A."/>
            <person name="Ng W.-L."/>
            <person name="Kazmierczak K.M."/>
            <person name="Andrzejewski T.M."/>
            <person name="Davidsen T.M."/>
            <person name="Wayne K.J."/>
            <person name="Tettelin H."/>
            <person name="Glass J.I."/>
            <person name="Rusch D."/>
            <person name="Podicherti R."/>
            <person name="Tsui H.-C.T."/>
            <person name="Winkler M.E."/>
        </authorList>
    </citation>
    <scope>NUCLEOTIDE SEQUENCE</scope>
</reference>
<keyword evidence="1" id="KW-0472">Membrane</keyword>
<feature type="transmembrane region" description="Helical" evidence="1">
    <location>
        <begin position="6"/>
        <end position="30"/>
    </location>
</feature>
<feature type="transmembrane region" description="Helical" evidence="1">
    <location>
        <begin position="37"/>
        <end position="55"/>
    </location>
</feature>
<sequence length="62" mass="6856">MFNPFAIIQGILGTLFNIWVNIWVIGFLLIGLIGITWGEIIFGIVLAAGLFYAFVKLVEDPS</sequence>
<evidence type="ECO:0000313" key="2">
    <source>
        <dbReference type="EMBL" id="SVE15128.1"/>
    </source>
</evidence>
<protein>
    <submittedName>
        <fullName evidence="2">Uncharacterized protein</fullName>
    </submittedName>
</protein>
<dbReference type="EMBL" id="UINC01197570">
    <property type="protein sequence ID" value="SVE15128.1"/>
    <property type="molecule type" value="Genomic_DNA"/>
</dbReference>
<keyword evidence="1" id="KW-1133">Transmembrane helix</keyword>
<accession>A0A383B6X3</accession>
<keyword evidence="1" id="KW-0812">Transmembrane</keyword>
<organism evidence="2">
    <name type="scientific">marine metagenome</name>
    <dbReference type="NCBI Taxonomy" id="408172"/>
    <lineage>
        <taxon>unclassified sequences</taxon>
        <taxon>metagenomes</taxon>
        <taxon>ecological metagenomes</taxon>
    </lineage>
</organism>
<gene>
    <name evidence="2" type="ORF">METZ01_LOCUS467982</name>
</gene>
<evidence type="ECO:0000256" key="1">
    <source>
        <dbReference type="SAM" id="Phobius"/>
    </source>
</evidence>
<dbReference type="AlphaFoldDB" id="A0A383B6X3"/>